<dbReference type="InterPro" id="IPR011990">
    <property type="entry name" value="TPR-like_helical_dom_sf"/>
</dbReference>
<organism evidence="2 3">
    <name type="scientific">Candidatus Edwardsbacteria bacterium GWF2_54_11</name>
    <dbReference type="NCBI Taxonomy" id="1817851"/>
    <lineage>
        <taxon>Bacteria</taxon>
        <taxon>Candidatus Edwardsiibacteriota</taxon>
    </lineage>
</organism>
<evidence type="ECO:0000313" key="3">
    <source>
        <dbReference type="Proteomes" id="UP000177230"/>
    </source>
</evidence>
<dbReference type="Gene3D" id="1.25.40.10">
    <property type="entry name" value="Tetratricopeptide repeat domain"/>
    <property type="match status" value="1"/>
</dbReference>
<dbReference type="PROSITE" id="PS50005">
    <property type="entry name" value="TPR"/>
    <property type="match status" value="1"/>
</dbReference>
<dbReference type="SUPFAM" id="SSF48452">
    <property type="entry name" value="TPR-like"/>
    <property type="match status" value="2"/>
</dbReference>
<sequence length="428" mass="48746">MPLRKAYKFRCIILWQRQVAGEKTRYHPFQVMARKAAMLKLGGKWDASLSLWTANLQWSESLPDPGGELAESLLEAGWLWFKKGDYQKALELYGRGEACCKKMNDGARLNSFWSAMGTVHLNRGEYDQARDFFDQSLEISRRSGNSEELARSLNNQAMLHWDKGDYQECLRLHRQTRELYIKSGNEVKLAQLLGNMALAYWGVYDFSSARQLLNEGLALAKKTGDIQTYAMTTGNLAGIMIQEGDFEPASELINIRLEYAARFGDNKNRCVALGQLAQIEYLNGDYRKAELGYLRALEAAETLGLKYYKGYFLTMLTETAWALKDIQNAGRYLGQASELVKLVNVAELKFNVRKLRARLAGQAQGGRELQEMLDQGGWDPAQQADLHYESYLLTGSAGEREKALQLYREILQKAPLHEYQQRVKELSK</sequence>
<evidence type="ECO:0000313" key="2">
    <source>
        <dbReference type="EMBL" id="OGF10323.1"/>
    </source>
</evidence>
<comment type="caution">
    <text evidence="2">The sequence shown here is derived from an EMBL/GenBank/DDBJ whole genome shotgun (WGS) entry which is preliminary data.</text>
</comment>
<name>A0A1F5R8D1_9BACT</name>
<reference evidence="2 3" key="1">
    <citation type="journal article" date="2016" name="Nat. Commun.">
        <title>Thousands of microbial genomes shed light on interconnected biogeochemical processes in an aquifer system.</title>
        <authorList>
            <person name="Anantharaman K."/>
            <person name="Brown C.T."/>
            <person name="Hug L.A."/>
            <person name="Sharon I."/>
            <person name="Castelle C.J."/>
            <person name="Probst A.J."/>
            <person name="Thomas B.C."/>
            <person name="Singh A."/>
            <person name="Wilkins M.J."/>
            <person name="Karaoz U."/>
            <person name="Brodie E.L."/>
            <person name="Williams K.H."/>
            <person name="Hubbard S.S."/>
            <person name="Banfield J.F."/>
        </authorList>
    </citation>
    <scope>NUCLEOTIDE SEQUENCE [LARGE SCALE GENOMIC DNA]</scope>
</reference>
<proteinExistence type="predicted"/>
<keyword evidence="1" id="KW-0802">TPR repeat</keyword>
<dbReference type="InterPro" id="IPR019734">
    <property type="entry name" value="TPR_rpt"/>
</dbReference>
<protein>
    <submittedName>
        <fullName evidence="2">Uncharacterized protein</fullName>
    </submittedName>
</protein>
<feature type="repeat" description="TPR" evidence="1">
    <location>
        <begin position="110"/>
        <end position="143"/>
    </location>
</feature>
<dbReference type="Pfam" id="PF13424">
    <property type="entry name" value="TPR_12"/>
    <property type="match status" value="1"/>
</dbReference>
<dbReference type="Proteomes" id="UP000177230">
    <property type="component" value="Unassembled WGS sequence"/>
</dbReference>
<evidence type="ECO:0000256" key="1">
    <source>
        <dbReference type="PROSITE-ProRule" id="PRU00339"/>
    </source>
</evidence>
<gene>
    <name evidence="2" type="ORF">A2024_02210</name>
</gene>
<dbReference type="EMBL" id="MFFM01000039">
    <property type="protein sequence ID" value="OGF10323.1"/>
    <property type="molecule type" value="Genomic_DNA"/>
</dbReference>
<dbReference type="PANTHER" id="PTHR47691">
    <property type="entry name" value="REGULATOR-RELATED"/>
    <property type="match status" value="1"/>
</dbReference>
<accession>A0A1F5R8D1</accession>
<dbReference type="SMART" id="SM00028">
    <property type="entry name" value="TPR"/>
    <property type="match status" value="6"/>
</dbReference>
<dbReference type="PANTHER" id="PTHR47691:SF3">
    <property type="entry name" value="HTH-TYPE TRANSCRIPTIONAL REGULATOR RV0890C-RELATED"/>
    <property type="match status" value="1"/>
</dbReference>
<dbReference type="AlphaFoldDB" id="A0A1F5R8D1"/>